<dbReference type="InterPro" id="IPR037185">
    <property type="entry name" value="EmrE-like"/>
</dbReference>
<dbReference type="GO" id="GO:0016020">
    <property type="term" value="C:membrane"/>
    <property type="evidence" value="ECO:0007669"/>
    <property type="project" value="InterPro"/>
</dbReference>
<comment type="caution">
    <text evidence="3">The sequence shown here is derived from an EMBL/GenBank/DDBJ whole genome shotgun (WGS) entry which is preliminary data.</text>
</comment>
<dbReference type="AlphaFoldDB" id="A0A3P3VJ19"/>
<feature type="transmembrane region" description="Helical" evidence="1">
    <location>
        <begin position="204"/>
        <end position="227"/>
    </location>
</feature>
<feature type="transmembrane region" description="Helical" evidence="1">
    <location>
        <begin position="147"/>
        <end position="166"/>
    </location>
</feature>
<proteinExistence type="predicted"/>
<keyword evidence="1" id="KW-0812">Transmembrane</keyword>
<keyword evidence="1" id="KW-1133">Transmembrane helix</keyword>
<evidence type="ECO:0000313" key="4">
    <source>
        <dbReference type="Proteomes" id="UP000280792"/>
    </source>
</evidence>
<name>A0A3P3VJ19_9GAMM</name>
<evidence type="ECO:0000313" key="3">
    <source>
        <dbReference type="EMBL" id="RRJ82741.1"/>
    </source>
</evidence>
<evidence type="ECO:0000256" key="1">
    <source>
        <dbReference type="SAM" id="Phobius"/>
    </source>
</evidence>
<gene>
    <name evidence="3" type="ORF">D0544_12860</name>
</gene>
<feature type="transmembrane region" description="Helical" evidence="1">
    <location>
        <begin position="234"/>
        <end position="254"/>
    </location>
</feature>
<keyword evidence="4" id="KW-1185">Reference proteome</keyword>
<feature type="transmembrane region" description="Helical" evidence="1">
    <location>
        <begin position="260"/>
        <end position="278"/>
    </location>
</feature>
<feature type="transmembrane region" description="Helical" evidence="1">
    <location>
        <begin position="178"/>
        <end position="198"/>
    </location>
</feature>
<feature type="transmembrane region" description="Helical" evidence="1">
    <location>
        <begin position="97"/>
        <end position="117"/>
    </location>
</feature>
<evidence type="ECO:0000259" key="2">
    <source>
        <dbReference type="Pfam" id="PF00892"/>
    </source>
</evidence>
<keyword evidence="1" id="KW-0472">Membrane</keyword>
<feature type="domain" description="EamA" evidence="2">
    <location>
        <begin position="9"/>
        <end position="140"/>
    </location>
</feature>
<dbReference type="PANTHER" id="PTHR22911:SF103">
    <property type="entry name" value="BLR2811 PROTEIN"/>
    <property type="match status" value="1"/>
</dbReference>
<dbReference type="InterPro" id="IPR000620">
    <property type="entry name" value="EamA_dom"/>
</dbReference>
<dbReference type="EMBL" id="QWEZ01000002">
    <property type="protein sequence ID" value="RRJ82741.1"/>
    <property type="molecule type" value="Genomic_DNA"/>
</dbReference>
<organism evidence="3 4">
    <name type="scientific">Aestuariirhabdus litorea</name>
    <dbReference type="NCBI Taxonomy" id="2528527"/>
    <lineage>
        <taxon>Bacteria</taxon>
        <taxon>Pseudomonadati</taxon>
        <taxon>Pseudomonadota</taxon>
        <taxon>Gammaproteobacteria</taxon>
        <taxon>Oceanospirillales</taxon>
        <taxon>Aestuariirhabdaceae</taxon>
        <taxon>Aestuariirhabdus</taxon>
    </lineage>
</organism>
<reference evidence="3 4" key="1">
    <citation type="submission" date="2018-08" db="EMBL/GenBank/DDBJ databases">
        <authorList>
            <person name="Khan S.A."/>
        </authorList>
    </citation>
    <scope>NUCLEOTIDE SEQUENCE [LARGE SCALE GENOMIC DNA]</scope>
    <source>
        <strain evidence="3 4">GTF-13</strain>
    </source>
</reference>
<dbReference type="Proteomes" id="UP000280792">
    <property type="component" value="Unassembled WGS sequence"/>
</dbReference>
<accession>A0A3P3VJ19</accession>
<dbReference type="SUPFAM" id="SSF103481">
    <property type="entry name" value="Multidrug resistance efflux transporter EmrE"/>
    <property type="match status" value="2"/>
</dbReference>
<feature type="domain" description="EamA" evidence="2">
    <location>
        <begin position="147"/>
        <end position="276"/>
    </location>
</feature>
<sequence length="293" mass="31312">MPPQNKLVLAIVLLVVGNFVAAFSDAAIKVLDADVPAFQFMLLRQVIGVLLLLPLMLVLTPSHRCTLAMPLHFWRGLSMALGGGCMVYALVNLPLATAASLFYTAPLMVLPLAAIWLGERLTGLRVGAALLGIVGVLVLLRPTQINWAALAGLGCALSIAFGLVTLKRLPAQETVVTALFWTTVWSIVPLLLLASLEWQPVSLQLLWVALLSNLLIMAYNGLALLAFRLADASAISPVEYSGLLFAALIGVLGFGEVPDLYSLLGMLIIMAPLWLLGLDGKRARRLALSQESA</sequence>
<dbReference type="RefSeq" id="WP_125016756.1">
    <property type="nucleotide sequence ID" value="NZ_QWEZ01000002.1"/>
</dbReference>
<dbReference type="PANTHER" id="PTHR22911">
    <property type="entry name" value="ACYL-MALONYL CONDENSING ENZYME-RELATED"/>
    <property type="match status" value="1"/>
</dbReference>
<feature type="transmembrane region" description="Helical" evidence="1">
    <location>
        <begin position="42"/>
        <end position="60"/>
    </location>
</feature>
<protein>
    <submittedName>
        <fullName evidence="3">DMT family transporter</fullName>
    </submittedName>
</protein>
<dbReference type="Pfam" id="PF00892">
    <property type="entry name" value="EamA"/>
    <property type="match status" value="2"/>
</dbReference>
<reference evidence="3 4" key="2">
    <citation type="submission" date="2018-12" db="EMBL/GenBank/DDBJ databases">
        <title>Simiduia agarivorans gen. nov., sp. nov., a marine, agarolytic bacterium isolated from shallow coastal water from Keelung, Taiwan.</title>
        <authorList>
            <person name="Shieh W.Y."/>
        </authorList>
    </citation>
    <scope>NUCLEOTIDE SEQUENCE [LARGE SCALE GENOMIC DNA]</scope>
    <source>
        <strain evidence="3 4">GTF-13</strain>
    </source>
</reference>
<feature type="transmembrane region" description="Helical" evidence="1">
    <location>
        <begin position="72"/>
        <end position="91"/>
    </location>
</feature>
<feature type="transmembrane region" description="Helical" evidence="1">
    <location>
        <begin position="124"/>
        <end position="141"/>
    </location>
</feature>